<comment type="caution">
    <text evidence="17">The sequence shown here is derived from an EMBL/GenBank/DDBJ whole genome shotgun (WGS) entry which is preliminary data.</text>
</comment>
<comment type="subcellular location">
    <subcellularLocation>
        <location evidence="1 12">Cell outer membrane</location>
        <topology evidence="1 12">Multi-pass membrane protein</topology>
    </subcellularLocation>
</comment>
<dbReference type="GO" id="GO:0015344">
    <property type="term" value="F:siderophore uptake transmembrane transporter activity"/>
    <property type="evidence" value="ECO:0007669"/>
    <property type="project" value="TreeGrafter"/>
</dbReference>
<dbReference type="SUPFAM" id="SSF56935">
    <property type="entry name" value="Porins"/>
    <property type="match status" value="1"/>
</dbReference>
<evidence type="ECO:0000256" key="14">
    <source>
        <dbReference type="SAM" id="SignalP"/>
    </source>
</evidence>
<dbReference type="AlphaFoldDB" id="A0A1E2V859"/>
<keyword evidence="6 14" id="KW-0732">Signal</keyword>
<keyword evidence="4" id="KW-0410">Iron transport</keyword>
<dbReference type="Pfam" id="PF07715">
    <property type="entry name" value="Plug"/>
    <property type="match status" value="1"/>
</dbReference>
<dbReference type="GO" id="GO:0009279">
    <property type="term" value="C:cell outer membrane"/>
    <property type="evidence" value="ECO:0007669"/>
    <property type="project" value="UniProtKB-SubCell"/>
</dbReference>
<evidence type="ECO:0000259" key="16">
    <source>
        <dbReference type="Pfam" id="PF07715"/>
    </source>
</evidence>
<dbReference type="InterPro" id="IPR039426">
    <property type="entry name" value="TonB-dep_rcpt-like"/>
</dbReference>
<dbReference type="Pfam" id="PF00593">
    <property type="entry name" value="TonB_dep_Rec_b-barrel"/>
    <property type="match status" value="1"/>
</dbReference>
<evidence type="ECO:0000259" key="15">
    <source>
        <dbReference type="Pfam" id="PF00593"/>
    </source>
</evidence>
<dbReference type="InterPro" id="IPR012910">
    <property type="entry name" value="Plug_dom"/>
</dbReference>
<evidence type="ECO:0000256" key="3">
    <source>
        <dbReference type="ARBA" id="ARBA00022452"/>
    </source>
</evidence>
<evidence type="ECO:0000256" key="11">
    <source>
        <dbReference type="ARBA" id="ARBA00023237"/>
    </source>
</evidence>
<dbReference type="STRING" id="197479.BFW38_06225"/>
<feature type="domain" description="TonB-dependent receptor plug" evidence="16">
    <location>
        <begin position="38"/>
        <end position="149"/>
    </location>
</feature>
<keyword evidence="2 12" id="KW-0813">Transport</keyword>
<feature type="signal peptide" evidence="14">
    <location>
        <begin position="1"/>
        <end position="19"/>
    </location>
</feature>
<dbReference type="Gene3D" id="2.170.130.10">
    <property type="entry name" value="TonB-dependent receptor, plug domain"/>
    <property type="match status" value="1"/>
</dbReference>
<keyword evidence="8" id="KW-0406">Ion transport</keyword>
<dbReference type="InterPro" id="IPR000531">
    <property type="entry name" value="Beta-barrel_TonB"/>
</dbReference>
<evidence type="ECO:0000256" key="13">
    <source>
        <dbReference type="RuleBase" id="RU003357"/>
    </source>
</evidence>
<evidence type="ECO:0000256" key="7">
    <source>
        <dbReference type="ARBA" id="ARBA00023004"/>
    </source>
</evidence>
<protein>
    <submittedName>
        <fullName evidence="17">TonB-dependent receptor</fullName>
    </submittedName>
</protein>
<dbReference type="CDD" id="cd01347">
    <property type="entry name" value="ligand_gated_channel"/>
    <property type="match status" value="1"/>
</dbReference>
<evidence type="ECO:0000256" key="4">
    <source>
        <dbReference type="ARBA" id="ARBA00022496"/>
    </source>
</evidence>
<dbReference type="EMBL" id="MDTQ01000001">
    <property type="protein sequence ID" value="ODC03200.1"/>
    <property type="molecule type" value="Genomic_DNA"/>
</dbReference>
<keyword evidence="5 12" id="KW-0812">Transmembrane</keyword>
<dbReference type="PANTHER" id="PTHR32552">
    <property type="entry name" value="FERRICHROME IRON RECEPTOR-RELATED"/>
    <property type="match status" value="1"/>
</dbReference>
<dbReference type="InterPro" id="IPR037066">
    <property type="entry name" value="Plug_dom_sf"/>
</dbReference>
<dbReference type="Proteomes" id="UP000094291">
    <property type="component" value="Unassembled WGS sequence"/>
</dbReference>
<reference evidence="17 18" key="1">
    <citation type="submission" date="2016-08" db="EMBL/GenBank/DDBJ databases">
        <authorList>
            <person name="Seilhamer J.J."/>
        </authorList>
    </citation>
    <scope>NUCLEOTIDE SEQUENCE [LARGE SCALE GENOMIC DNA]</scope>
    <source>
        <strain evidence="17 18">PH27A</strain>
    </source>
</reference>
<accession>A0A1E2V859</accession>
<evidence type="ECO:0000256" key="9">
    <source>
        <dbReference type="ARBA" id="ARBA00023077"/>
    </source>
</evidence>
<keyword evidence="18" id="KW-1185">Reference proteome</keyword>
<name>A0A1E2V859_9GAMM</name>
<evidence type="ECO:0000313" key="17">
    <source>
        <dbReference type="EMBL" id="ODC03200.1"/>
    </source>
</evidence>
<keyword evidence="11 12" id="KW-0998">Cell outer membrane</keyword>
<feature type="chain" id="PRO_5009119635" evidence="14">
    <location>
        <begin position="20"/>
        <end position="678"/>
    </location>
</feature>
<organism evidence="17 18">
    <name type="scientific">Terasakiispira papahanaumokuakeensis</name>
    <dbReference type="NCBI Taxonomy" id="197479"/>
    <lineage>
        <taxon>Bacteria</taxon>
        <taxon>Pseudomonadati</taxon>
        <taxon>Pseudomonadota</taxon>
        <taxon>Gammaproteobacteria</taxon>
        <taxon>Oceanospirillales</taxon>
        <taxon>Terasakiispira</taxon>
    </lineage>
</organism>
<evidence type="ECO:0000313" key="18">
    <source>
        <dbReference type="Proteomes" id="UP000094291"/>
    </source>
</evidence>
<evidence type="ECO:0000256" key="6">
    <source>
        <dbReference type="ARBA" id="ARBA00022729"/>
    </source>
</evidence>
<gene>
    <name evidence="17" type="ORF">BFW38_06225</name>
</gene>
<evidence type="ECO:0000256" key="1">
    <source>
        <dbReference type="ARBA" id="ARBA00004571"/>
    </source>
</evidence>
<evidence type="ECO:0000256" key="8">
    <source>
        <dbReference type="ARBA" id="ARBA00023065"/>
    </source>
</evidence>
<dbReference type="PROSITE" id="PS52016">
    <property type="entry name" value="TONB_DEPENDENT_REC_3"/>
    <property type="match status" value="1"/>
</dbReference>
<dbReference type="InterPro" id="IPR036942">
    <property type="entry name" value="Beta-barrel_TonB_sf"/>
</dbReference>
<keyword evidence="17" id="KW-0675">Receptor</keyword>
<sequence length="678" mass="75534">MLRSPLALALIGLASITHAEPQSLSTLTIKAPRIDRDLYSTPAAVSSIGEESISQGQQRLKLDETLNTEPGIFLQNRENFAQGERIAIRGFGSRAQFGVRGVTVMVDGIPYTLVDGQAQLDAIDLNSAQRIEVIRGPASVLYGNAAGGVLSITTSDGQQTPPGTTIRAEGGSDGYGQLSLKNSGQNGPWSHSVSVSGLNFDGYRDQSHVEKYLLNSKLRRQLDNDRALTLIINLMDNPRSEDPGALTRAQVKDDRTQSGKFTEKFETGQTVDQQVIGLQYEDLSAGPGELYLKSFFMQRDFEQQLPYPGDSLISYDRDYYGASAEYRQYVTMGPHLLHYTAGVEARRQQDHRDRKAISFAGHQEGLTQDETQTATTLGAFAQTDMTLPHSLTLTLGGRFDRVKLEADDHFMSNGDQSGDKTFNEWSGSLGLSYRYQPNHQAYLNISTAYETPTFSEFANPNGTGGFNASIDPQKSVNHELGLRGDWDTGINYDFALFWIDVRDELVPYELAGDSNRTFYRNAGDTTRKGIELSLGWQIADNWRIDSALTLAQYEFDDYPIDGQNFSGHRLPGLPEQTWTTQLQWQDQHHRFATLETRYIGDMVADDANTVDVDDYWLLNLRAGNGWQLGQSTLLTTYLGVRNLLDKDHYANVRINASNNRYFEPAADRTYYAGVEVSF</sequence>
<keyword evidence="7" id="KW-0408">Iron</keyword>
<evidence type="ECO:0000256" key="10">
    <source>
        <dbReference type="ARBA" id="ARBA00023136"/>
    </source>
</evidence>
<dbReference type="Gene3D" id="2.40.170.20">
    <property type="entry name" value="TonB-dependent receptor, beta-barrel domain"/>
    <property type="match status" value="1"/>
</dbReference>
<keyword evidence="10 12" id="KW-0472">Membrane</keyword>
<keyword evidence="3 12" id="KW-1134">Transmembrane beta strand</keyword>
<feature type="domain" description="TonB-dependent receptor-like beta-barrel" evidence="15">
    <location>
        <begin position="222"/>
        <end position="643"/>
    </location>
</feature>
<evidence type="ECO:0000256" key="2">
    <source>
        <dbReference type="ARBA" id="ARBA00022448"/>
    </source>
</evidence>
<evidence type="ECO:0000256" key="5">
    <source>
        <dbReference type="ARBA" id="ARBA00022692"/>
    </source>
</evidence>
<evidence type="ECO:0000256" key="12">
    <source>
        <dbReference type="PROSITE-ProRule" id="PRU01360"/>
    </source>
</evidence>
<keyword evidence="9 13" id="KW-0798">TonB box</keyword>
<comment type="similarity">
    <text evidence="12 13">Belongs to the TonB-dependent receptor family.</text>
</comment>
<dbReference type="PANTHER" id="PTHR32552:SF68">
    <property type="entry name" value="FERRICHROME OUTER MEMBRANE TRANSPORTER_PHAGE RECEPTOR"/>
    <property type="match status" value="1"/>
</dbReference>
<dbReference type="OrthoDB" id="9760620at2"/>
<proteinExistence type="inferred from homology"/>